<reference evidence="4" key="1">
    <citation type="submission" date="2014-09" db="EMBL/GenBank/DDBJ databases">
        <authorList>
            <person name="Magalhaes I.L.F."/>
            <person name="Oliveira U."/>
            <person name="Santos F.R."/>
            <person name="Vidigal T.H.D.A."/>
            <person name="Brescovit A.D."/>
            <person name="Santos A.J."/>
        </authorList>
    </citation>
    <scope>NUCLEOTIDE SEQUENCE</scope>
</reference>
<dbReference type="GO" id="GO:0008234">
    <property type="term" value="F:cysteine-type peptidase activity"/>
    <property type="evidence" value="ECO:0007669"/>
    <property type="project" value="InterPro"/>
</dbReference>
<dbReference type="Pfam" id="PF00112">
    <property type="entry name" value="Peptidase_C1"/>
    <property type="match status" value="1"/>
</dbReference>
<dbReference type="InterPro" id="IPR038765">
    <property type="entry name" value="Papain-like_cys_pep_sf"/>
</dbReference>
<proteinExistence type="inferred from homology"/>
<dbReference type="PANTHER" id="PTHR12411">
    <property type="entry name" value="CYSTEINE PROTEASE FAMILY C1-RELATED"/>
    <property type="match status" value="1"/>
</dbReference>
<evidence type="ECO:0000313" key="4">
    <source>
        <dbReference type="EMBL" id="JAG50175.1"/>
    </source>
</evidence>
<dbReference type="SMART" id="SM00645">
    <property type="entry name" value="Pept_C1"/>
    <property type="match status" value="1"/>
</dbReference>
<feature type="domain" description="Peptidase C1A papain C-terminal" evidence="3">
    <location>
        <begin position="281"/>
        <end position="503"/>
    </location>
</feature>
<dbReference type="GO" id="GO:0006508">
    <property type="term" value="P:proteolysis"/>
    <property type="evidence" value="ECO:0007669"/>
    <property type="project" value="InterPro"/>
</dbReference>
<sequence length="520" mass="60144">MKKLLILEAVFLFASYIHNATGQWQRPPRWTKDQSCIIRWKTEIEERMNEKFSILVEVSYSKQKGMIRLDLPEQESYMIWSLYGQRLTYTFPWDSTGGYGKTTVEKPFKMKTTERGIALFIMYPDLSNFTFVGGSHPYYTWQYVGLSENGNQVISEVLLKQDEGQNPEIVRVFSHERFINNDVDRKRSITYDINYQYVEPHEHIWMDRNYSVRNVTGTQDGHEMEEKLVKNFLMGVGSIWNFDVHPRLGMYYIINDRPSLRSGLAHEKPFPYLREFENYPYPRELDWNRCGAVSAVKNQHDCAACASFVAVGVLESAHYIYTRERLNLAVQAAIDCSWSDKNHGCFEGYPDVVFEWVINNGGIPREEMYGYGQFRRMNGRCVMSDLRSPGAKITSWTKIPSKIGALKMALLRHGPVAVGATLDGLFNYNTNVDFGIIQTPANMSAPLEHGLLVVGWGESPYGTPYWVVRNSWGSEWGLQGYARVLMSEERNTLRLLDKMYYVNMEYNGPSPTYCDICERC</sequence>
<dbReference type="InterPro" id="IPR013128">
    <property type="entry name" value="Peptidase_C1A"/>
</dbReference>
<dbReference type="CDD" id="cd02248">
    <property type="entry name" value="Peptidase_C1A"/>
    <property type="match status" value="1"/>
</dbReference>
<evidence type="ECO:0000259" key="3">
    <source>
        <dbReference type="SMART" id="SM00645"/>
    </source>
</evidence>
<name>A0A0K8SBN3_LYGHE</name>
<dbReference type="Gene3D" id="3.90.70.10">
    <property type="entry name" value="Cysteine proteinases"/>
    <property type="match status" value="1"/>
</dbReference>
<keyword evidence="2" id="KW-0732">Signal</keyword>
<comment type="similarity">
    <text evidence="1">Belongs to the peptidase C1 family.</text>
</comment>
<evidence type="ECO:0000256" key="2">
    <source>
        <dbReference type="SAM" id="SignalP"/>
    </source>
</evidence>
<feature type="signal peptide" evidence="2">
    <location>
        <begin position="1"/>
        <end position="22"/>
    </location>
</feature>
<dbReference type="InterPro" id="IPR039417">
    <property type="entry name" value="Peptidase_C1A_papain-like"/>
</dbReference>
<evidence type="ECO:0000256" key="1">
    <source>
        <dbReference type="ARBA" id="ARBA00008455"/>
    </source>
</evidence>
<dbReference type="EMBL" id="GBRD01015651">
    <property type="protein sequence ID" value="JAG50175.1"/>
    <property type="molecule type" value="Transcribed_RNA"/>
</dbReference>
<dbReference type="InterPro" id="IPR000668">
    <property type="entry name" value="Peptidase_C1A_C"/>
</dbReference>
<feature type="chain" id="PRO_5018791412" description="Peptidase C1A papain C-terminal domain-containing protein" evidence="2">
    <location>
        <begin position="23"/>
        <end position="520"/>
    </location>
</feature>
<dbReference type="AlphaFoldDB" id="A0A0K8SBN3"/>
<protein>
    <recommendedName>
        <fullName evidence="3">Peptidase C1A papain C-terminal domain-containing protein</fullName>
    </recommendedName>
</protein>
<dbReference type="SUPFAM" id="SSF54001">
    <property type="entry name" value="Cysteine proteinases"/>
    <property type="match status" value="1"/>
</dbReference>
<organism evidence="4">
    <name type="scientific">Lygus hesperus</name>
    <name type="common">Western plant bug</name>
    <dbReference type="NCBI Taxonomy" id="30085"/>
    <lineage>
        <taxon>Eukaryota</taxon>
        <taxon>Metazoa</taxon>
        <taxon>Ecdysozoa</taxon>
        <taxon>Arthropoda</taxon>
        <taxon>Hexapoda</taxon>
        <taxon>Insecta</taxon>
        <taxon>Pterygota</taxon>
        <taxon>Neoptera</taxon>
        <taxon>Paraneoptera</taxon>
        <taxon>Hemiptera</taxon>
        <taxon>Heteroptera</taxon>
        <taxon>Panheteroptera</taxon>
        <taxon>Cimicomorpha</taxon>
        <taxon>Miridae</taxon>
        <taxon>Mirini</taxon>
        <taxon>Lygus</taxon>
    </lineage>
</organism>
<accession>A0A0K8SBN3</accession>